<dbReference type="InterPro" id="IPR001996">
    <property type="entry name" value="PTS_IIB_1"/>
</dbReference>
<feature type="domain" description="PTS EIIC type-1" evidence="14">
    <location>
        <begin position="1"/>
        <end position="418"/>
    </location>
</feature>
<dbReference type="GO" id="GO:0009401">
    <property type="term" value="P:phosphoenolpyruvate-dependent sugar phosphotransferase system"/>
    <property type="evidence" value="ECO:0007669"/>
    <property type="project" value="UniProtKB-KW"/>
</dbReference>
<evidence type="ECO:0000259" key="14">
    <source>
        <dbReference type="PROSITE" id="PS51103"/>
    </source>
</evidence>
<gene>
    <name evidence="15" type="ORF">GY4MC1_3432</name>
</gene>
<dbReference type="InterPro" id="IPR004719">
    <property type="entry name" value="PTS_maltose/Glc_sub_IIC"/>
</dbReference>
<feature type="transmembrane region" description="Helical" evidence="12">
    <location>
        <begin position="62"/>
        <end position="79"/>
    </location>
</feature>
<comment type="subcellular location">
    <subcellularLocation>
        <location evidence="1">Cell membrane</location>
        <topology evidence="1">Multi-pass membrane protein</topology>
    </subcellularLocation>
</comment>
<evidence type="ECO:0000256" key="4">
    <source>
        <dbReference type="ARBA" id="ARBA00022597"/>
    </source>
</evidence>
<feature type="transmembrane region" description="Helical" evidence="12">
    <location>
        <begin position="386"/>
        <end position="406"/>
    </location>
</feature>
<protein>
    <submittedName>
        <fullName evidence="15">PTS system, alpha-glucoside-specific IIBC subunit</fullName>
    </submittedName>
</protein>
<feature type="transmembrane region" description="Helical" evidence="12">
    <location>
        <begin position="274"/>
        <end position="294"/>
    </location>
</feature>
<keyword evidence="2" id="KW-0813">Transport</keyword>
<feature type="transmembrane region" description="Helical" evidence="12">
    <location>
        <begin position="306"/>
        <end position="322"/>
    </location>
</feature>
<keyword evidence="10 12" id="KW-0472">Membrane</keyword>
<dbReference type="NCBIfam" id="TIGR00852">
    <property type="entry name" value="pts-Glc"/>
    <property type="match status" value="1"/>
</dbReference>
<evidence type="ECO:0000256" key="10">
    <source>
        <dbReference type="ARBA" id="ARBA00023136"/>
    </source>
</evidence>
<feature type="transmembrane region" description="Helical" evidence="12">
    <location>
        <begin position="173"/>
        <end position="193"/>
    </location>
</feature>
<keyword evidence="8" id="KW-0418">Kinase</keyword>
<evidence type="ECO:0000256" key="6">
    <source>
        <dbReference type="ARBA" id="ARBA00022683"/>
    </source>
</evidence>
<dbReference type="GO" id="GO:0016301">
    <property type="term" value="F:kinase activity"/>
    <property type="evidence" value="ECO:0007669"/>
    <property type="project" value="UniProtKB-KW"/>
</dbReference>
<evidence type="ECO:0000256" key="9">
    <source>
        <dbReference type="ARBA" id="ARBA00022989"/>
    </source>
</evidence>
<dbReference type="InterPro" id="IPR018113">
    <property type="entry name" value="PTrfase_EIIB_Cys"/>
</dbReference>
<dbReference type="InterPro" id="IPR003352">
    <property type="entry name" value="PTS_EIIC"/>
</dbReference>
<dbReference type="InterPro" id="IPR013013">
    <property type="entry name" value="PTS_EIIC_1"/>
</dbReference>
<dbReference type="PANTHER" id="PTHR30009:SF12">
    <property type="entry name" value="PHOSPHOTRANSFERASE IIC COMPONENT GLVC"/>
    <property type="match status" value="1"/>
</dbReference>
<feature type="transmembrane region" description="Helical" evidence="12">
    <location>
        <begin position="199"/>
        <end position="221"/>
    </location>
</feature>
<evidence type="ECO:0000259" key="13">
    <source>
        <dbReference type="PROSITE" id="PS51098"/>
    </source>
</evidence>
<dbReference type="NCBIfam" id="TIGR02005">
    <property type="entry name" value="PTS-IIBC-alpha"/>
    <property type="match status" value="1"/>
</dbReference>
<feature type="transmembrane region" description="Helical" evidence="12">
    <location>
        <begin position="353"/>
        <end position="374"/>
    </location>
</feature>
<keyword evidence="6" id="KW-0598">Phosphotransferase system</keyword>
<keyword evidence="9 12" id="KW-1133">Transmembrane helix</keyword>
<dbReference type="Gene3D" id="3.30.1360.60">
    <property type="entry name" value="Glucose permease domain IIB"/>
    <property type="match status" value="1"/>
</dbReference>
<dbReference type="PROSITE" id="PS51103">
    <property type="entry name" value="PTS_EIIC_TYPE_1"/>
    <property type="match status" value="1"/>
</dbReference>
<feature type="transmembrane region" description="Helical" evidence="12">
    <location>
        <begin position="12"/>
        <end position="32"/>
    </location>
</feature>
<dbReference type="Pfam" id="PF02378">
    <property type="entry name" value="PTS_EIIC"/>
    <property type="match status" value="1"/>
</dbReference>
<evidence type="ECO:0000256" key="3">
    <source>
        <dbReference type="ARBA" id="ARBA00022475"/>
    </source>
</evidence>
<dbReference type="KEGG" id="gmc:GY4MC1_3432"/>
<dbReference type="InterPro" id="IPR050429">
    <property type="entry name" value="PTS_Glucose_EIICBA"/>
</dbReference>
<feature type="transmembrane region" description="Helical" evidence="12">
    <location>
        <begin position="91"/>
        <end position="109"/>
    </location>
</feature>
<evidence type="ECO:0000256" key="11">
    <source>
        <dbReference type="PROSITE-ProRule" id="PRU00421"/>
    </source>
</evidence>
<evidence type="ECO:0000313" key="15">
    <source>
        <dbReference type="EMBL" id="ADP76091.1"/>
    </source>
</evidence>
<evidence type="ECO:0000256" key="5">
    <source>
        <dbReference type="ARBA" id="ARBA00022679"/>
    </source>
</evidence>
<dbReference type="GO" id="GO:0090563">
    <property type="term" value="F:protein-phosphocysteine-sugar phosphotransferase activity"/>
    <property type="evidence" value="ECO:0007669"/>
    <property type="project" value="TreeGrafter"/>
</dbReference>
<dbReference type="PROSITE" id="PS51098">
    <property type="entry name" value="PTS_EIIB_TYPE_1"/>
    <property type="match status" value="1"/>
</dbReference>
<reference evidence="15" key="1">
    <citation type="submission" date="2010-10" db="EMBL/GenBank/DDBJ databases">
        <title>Complete sequence of chromosome of Geobacillus sp. Y4.1MC1.</title>
        <authorList>
            <consortium name="US DOE Joint Genome Institute"/>
            <person name="Lucas S."/>
            <person name="Copeland A."/>
            <person name="Lapidus A."/>
            <person name="Cheng J.-F."/>
            <person name="Bruce D."/>
            <person name="Goodwin L."/>
            <person name="Pitluck S."/>
            <person name="Chertkov O."/>
            <person name="Zhang X."/>
            <person name="Detter J.C."/>
            <person name="Han C."/>
            <person name="Tapia R."/>
            <person name="Land M."/>
            <person name="Hauser L."/>
            <person name="Jeffries C."/>
            <person name="Kyrpides N."/>
            <person name="Ivanova N."/>
            <person name="Ovchinnikova G."/>
            <person name="Brumm P."/>
            <person name="Mead D."/>
            <person name="Woyke T."/>
        </authorList>
    </citation>
    <scope>NUCLEOTIDE SEQUENCE [LARGE SCALE GENOMIC DNA]</scope>
    <source>
        <strain evidence="15">Y4.1MC1</strain>
    </source>
</reference>
<keyword evidence="4" id="KW-0762">Sugar transport</keyword>
<organism evidence="15">
    <name type="scientific">Geobacillus sp. (strain Y4.1MC1)</name>
    <dbReference type="NCBI Taxonomy" id="581103"/>
    <lineage>
        <taxon>Bacteria</taxon>
        <taxon>Bacillati</taxon>
        <taxon>Bacillota</taxon>
        <taxon>Bacilli</taxon>
        <taxon>Bacillales</taxon>
        <taxon>Anoxybacillaceae</taxon>
        <taxon>Geobacillus</taxon>
    </lineage>
</organism>
<evidence type="ECO:0000256" key="7">
    <source>
        <dbReference type="ARBA" id="ARBA00022692"/>
    </source>
</evidence>
<proteinExistence type="predicted"/>
<dbReference type="GO" id="GO:0005886">
    <property type="term" value="C:plasma membrane"/>
    <property type="evidence" value="ECO:0007669"/>
    <property type="project" value="UniProtKB-SubCell"/>
</dbReference>
<name>A0A7U3YI82_GEOS0</name>
<dbReference type="GO" id="GO:0008982">
    <property type="term" value="F:protein-N(PI)-phosphohistidine-sugar phosphotransferase activity"/>
    <property type="evidence" value="ECO:0007669"/>
    <property type="project" value="InterPro"/>
</dbReference>
<feature type="active site" description="Phosphocysteine intermediate; for EIIB activity" evidence="11">
    <location>
        <position position="470"/>
    </location>
</feature>
<accession>A0A7U3YI82</accession>
<dbReference type="SUPFAM" id="SSF55604">
    <property type="entry name" value="Glucose permease domain IIB"/>
    <property type="match status" value="1"/>
</dbReference>
<evidence type="ECO:0000256" key="12">
    <source>
        <dbReference type="SAM" id="Phobius"/>
    </source>
</evidence>
<dbReference type="Pfam" id="PF00367">
    <property type="entry name" value="PTS_EIIB"/>
    <property type="match status" value="1"/>
</dbReference>
<evidence type="ECO:0000256" key="8">
    <source>
        <dbReference type="ARBA" id="ARBA00022777"/>
    </source>
</evidence>
<dbReference type="CDD" id="cd00212">
    <property type="entry name" value="PTS_IIB_glc"/>
    <property type="match status" value="1"/>
</dbReference>
<feature type="transmembrane region" description="Helical" evidence="12">
    <location>
        <begin position="129"/>
        <end position="152"/>
    </location>
</feature>
<dbReference type="PANTHER" id="PTHR30009">
    <property type="entry name" value="CYTOCHROME C-TYPE SYNTHESIS PROTEIN AND PTS TRANSMEMBRANE COMPONENT"/>
    <property type="match status" value="1"/>
</dbReference>
<dbReference type="EMBL" id="CP002293">
    <property type="protein sequence ID" value="ADP76091.1"/>
    <property type="molecule type" value="Genomic_DNA"/>
</dbReference>
<dbReference type="InterPro" id="IPR036878">
    <property type="entry name" value="Glu_permease_IIB"/>
</dbReference>
<keyword evidence="5" id="KW-0808">Transferase</keyword>
<keyword evidence="7 12" id="KW-0812">Transmembrane</keyword>
<dbReference type="InterPro" id="IPR010975">
    <property type="entry name" value="PTS_IIBC_a_glc"/>
</dbReference>
<dbReference type="NCBIfam" id="TIGR00826">
    <property type="entry name" value="EIIB_glc"/>
    <property type="match status" value="1"/>
</dbReference>
<feature type="transmembrane region" description="Helical" evidence="12">
    <location>
        <begin position="233"/>
        <end position="254"/>
    </location>
</feature>
<dbReference type="AlphaFoldDB" id="A0A7U3YI82"/>
<keyword evidence="3" id="KW-1003">Cell membrane</keyword>
<evidence type="ECO:0000256" key="2">
    <source>
        <dbReference type="ARBA" id="ARBA00022448"/>
    </source>
</evidence>
<sequence length="538" mass="59086">MMQKIQRFGAAMFVPVLLFPFAGIVVGLTILFKNPDIMGSIADPDGMWYKFWTVVEEGGWTVFRQMPLLFVIGIPIGLAKKAHARACMEAIVTYLTFNYFINAILTLWGDKFGVDFSQEVGGVSGLTMIAGIKTLDTSIIGAIVISSIVVMLHNRYFDTKLPDFLGIFQGSSFVVIIAFLVMLPVALITAYVWPIVQHGIASLQGFLASSGVFGVWLYTFLERILIPTGLHHFIYGPFVFGPAVVEGGIAKYWMEHLSEYATSAHSLKEMFPEGGFALHGMSKIFGIPGIALAMYVTAKPEKRKQVSGLLISAALTAVIAGITEPIEFTFLFVAPWLFAVHAVLAATMAAVMYAFGVVGNMGGGLLEIATANWIPLFKYHSMTYLIQWIIGFAFMIIYFFVFRYLILKFNVATPGREADDSAETKLYTKADYKAKKQASQNDSDNSYTVQALQFLDALGGPENIVSVTNCATRLRVSVHDESTVAPDSVFKSAGAHGVVRNGKAIQVIVGLSVPQVREQFEKALEEKGLRQGRNDYDE</sequence>
<feature type="transmembrane region" description="Helical" evidence="12">
    <location>
        <begin position="328"/>
        <end position="346"/>
    </location>
</feature>
<evidence type="ECO:0000256" key="1">
    <source>
        <dbReference type="ARBA" id="ARBA00004651"/>
    </source>
</evidence>
<feature type="domain" description="PTS EIIB type-1" evidence="13">
    <location>
        <begin position="448"/>
        <end position="530"/>
    </location>
</feature>
<dbReference type="PROSITE" id="PS01035">
    <property type="entry name" value="PTS_EIIB_TYPE_1_CYS"/>
    <property type="match status" value="1"/>
</dbReference>